<keyword evidence="1" id="KW-0812">Transmembrane</keyword>
<reference evidence="2" key="1">
    <citation type="journal article" date="2020" name="Stud. Mycol.">
        <title>101 Dothideomycetes genomes: a test case for predicting lifestyles and emergence of pathogens.</title>
        <authorList>
            <person name="Haridas S."/>
            <person name="Albert R."/>
            <person name="Binder M."/>
            <person name="Bloem J."/>
            <person name="Labutti K."/>
            <person name="Salamov A."/>
            <person name="Andreopoulos B."/>
            <person name="Baker S."/>
            <person name="Barry K."/>
            <person name="Bills G."/>
            <person name="Bluhm B."/>
            <person name="Cannon C."/>
            <person name="Castanera R."/>
            <person name="Culley D."/>
            <person name="Daum C."/>
            <person name="Ezra D."/>
            <person name="Gonzalez J."/>
            <person name="Henrissat B."/>
            <person name="Kuo A."/>
            <person name="Liang C."/>
            <person name="Lipzen A."/>
            <person name="Lutzoni F."/>
            <person name="Magnuson J."/>
            <person name="Mondo S."/>
            <person name="Nolan M."/>
            <person name="Ohm R."/>
            <person name="Pangilinan J."/>
            <person name="Park H.-J."/>
            <person name="Ramirez L."/>
            <person name="Alfaro M."/>
            <person name="Sun H."/>
            <person name="Tritt A."/>
            <person name="Yoshinaga Y."/>
            <person name="Zwiers L.-H."/>
            <person name="Turgeon B."/>
            <person name="Goodwin S."/>
            <person name="Spatafora J."/>
            <person name="Crous P."/>
            <person name="Grigoriev I."/>
        </authorList>
    </citation>
    <scope>NUCLEOTIDE SEQUENCE</scope>
    <source>
        <strain evidence="2">CBS 269.34</strain>
    </source>
</reference>
<evidence type="ECO:0000313" key="3">
    <source>
        <dbReference type="Proteomes" id="UP000799750"/>
    </source>
</evidence>
<organism evidence="2 3">
    <name type="scientific">Lophium mytilinum</name>
    <dbReference type="NCBI Taxonomy" id="390894"/>
    <lineage>
        <taxon>Eukaryota</taxon>
        <taxon>Fungi</taxon>
        <taxon>Dikarya</taxon>
        <taxon>Ascomycota</taxon>
        <taxon>Pezizomycotina</taxon>
        <taxon>Dothideomycetes</taxon>
        <taxon>Pleosporomycetidae</taxon>
        <taxon>Mytilinidiales</taxon>
        <taxon>Mytilinidiaceae</taxon>
        <taxon>Lophium</taxon>
    </lineage>
</organism>
<evidence type="ECO:0000256" key="1">
    <source>
        <dbReference type="SAM" id="Phobius"/>
    </source>
</evidence>
<feature type="transmembrane region" description="Helical" evidence="1">
    <location>
        <begin position="28"/>
        <end position="47"/>
    </location>
</feature>
<keyword evidence="3" id="KW-1185">Reference proteome</keyword>
<sequence>MKESIIMPTSANSTAISTRPSIPFLVQVQHYIATHALLLLAVAYILGRYNAVTHLFRAAYRTLKFVLISIDRRPLLLGLTPVVIIWLYFNLQDRDCVPLWRSDRAWLTEVRHALWIMRECFYGGWACERKRYREECGWLG</sequence>
<protein>
    <submittedName>
        <fullName evidence="2">Uncharacterized protein</fullName>
    </submittedName>
</protein>
<dbReference type="Proteomes" id="UP000799750">
    <property type="component" value="Unassembled WGS sequence"/>
</dbReference>
<feature type="transmembrane region" description="Helical" evidence="1">
    <location>
        <begin position="74"/>
        <end position="91"/>
    </location>
</feature>
<evidence type="ECO:0000313" key="2">
    <source>
        <dbReference type="EMBL" id="KAF2494862.1"/>
    </source>
</evidence>
<dbReference type="EMBL" id="MU004190">
    <property type="protein sequence ID" value="KAF2494862.1"/>
    <property type="molecule type" value="Genomic_DNA"/>
</dbReference>
<keyword evidence="1" id="KW-1133">Transmembrane helix</keyword>
<dbReference type="AlphaFoldDB" id="A0A6A6QRV4"/>
<proteinExistence type="predicted"/>
<accession>A0A6A6QRV4</accession>
<name>A0A6A6QRV4_9PEZI</name>
<gene>
    <name evidence="2" type="ORF">BU16DRAFT_50048</name>
</gene>
<keyword evidence="1" id="KW-0472">Membrane</keyword>